<dbReference type="Proteomes" id="UP000192596">
    <property type="component" value="Unassembled WGS sequence"/>
</dbReference>
<reference evidence="3" key="1">
    <citation type="submission" date="2017-03" db="EMBL/GenBank/DDBJ databases">
        <title>Genomes of endolithic fungi from Antarctica.</title>
        <authorList>
            <person name="Coleine C."/>
            <person name="Masonjones S."/>
            <person name="Stajich J.E."/>
        </authorList>
    </citation>
    <scope>NUCLEOTIDE SEQUENCE [LARGE SCALE GENOMIC DNA]</scope>
    <source>
        <strain evidence="3">CCFEE 5527</strain>
    </source>
</reference>
<proteinExistence type="predicted"/>
<dbReference type="EMBL" id="NAJO01000004">
    <property type="protein sequence ID" value="OQO12973.1"/>
    <property type="molecule type" value="Genomic_DNA"/>
</dbReference>
<evidence type="ECO:0000256" key="1">
    <source>
        <dbReference type="SAM" id="SignalP"/>
    </source>
</evidence>
<evidence type="ECO:0000313" key="3">
    <source>
        <dbReference type="Proteomes" id="UP000192596"/>
    </source>
</evidence>
<keyword evidence="3" id="KW-1185">Reference proteome</keyword>
<gene>
    <name evidence="2" type="ORF">B0A48_02437</name>
</gene>
<feature type="chain" id="PRO_5013048461" evidence="1">
    <location>
        <begin position="23"/>
        <end position="213"/>
    </location>
</feature>
<name>A0A1V8TNL2_9PEZI</name>
<dbReference type="InParanoid" id="A0A1V8TNL2"/>
<sequence>MRLTHVVVLFGSLLADISQISASPRLFDQSITSEAPFCLPTNTISKLADSFKNDTSGAVAWHRLLGEIDAAAARVSDTRGSWQCLAAIRTADYYLQQLHDQHIYRLDLVRRAIAYHHLLPTPRDLTSLSVPWLDDGCERISGGVFVLLWQAHCLESMLSMDVVKAAIRDAQHACDHLGALLPTVNDILKGLFAGTAFECDKKLIYSNTTMAVD</sequence>
<dbReference type="AlphaFoldDB" id="A0A1V8TNL2"/>
<feature type="signal peptide" evidence="1">
    <location>
        <begin position="1"/>
        <end position="22"/>
    </location>
</feature>
<organism evidence="2 3">
    <name type="scientific">Cryoendolithus antarcticus</name>
    <dbReference type="NCBI Taxonomy" id="1507870"/>
    <lineage>
        <taxon>Eukaryota</taxon>
        <taxon>Fungi</taxon>
        <taxon>Dikarya</taxon>
        <taxon>Ascomycota</taxon>
        <taxon>Pezizomycotina</taxon>
        <taxon>Dothideomycetes</taxon>
        <taxon>Dothideomycetidae</taxon>
        <taxon>Cladosporiales</taxon>
        <taxon>Cladosporiaceae</taxon>
        <taxon>Cryoendolithus</taxon>
    </lineage>
</organism>
<accession>A0A1V8TNL2</accession>
<keyword evidence="1" id="KW-0732">Signal</keyword>
<protein>
    <submittedName>
        <fullName evidence="2">Uncharacterized protein</fullName>
    </submittedName>
</protein>
<evidence type="ECO:0000313" key="2">
    <source>
        <dbReference type="EMBL" id="OQO12973.1"/>
    </source>
</evidence>
<comment type="caution">
    <text evidence="2">The sequence shown here is derived from an EMBL/GenBank/DDBJ whole genome shotgun (WGS) entry which is preliminary data.</text>
</comment>